<dbReference type="Proteomes" id="UP000255421">
    <property type="component" value="Unassembled WGS sequence"/>
</dbReference>
<keyword evidence="1" id="KW-0472">Membrane</keyword>
<keyword evidence="1" id="KW-1133">Transmembrane helix</keyword>
<keyword evidence="1" id="KW-0812">Transmembrane</keyword>
<dbReference type="Pfam" id="PF09997">
    <property type="entry name" value="DUF2238"/>
    <property type="match status" value="1"/>
</dbReference>
<reference evidence="3" key="2">
    <citation type="submission" date="2016-10" db="EMBL/GenBank/DDBJ databases">
        <authorList>
            <person name="de Groot N.N."/>
        </authorList>
    </citation>
    <scope>NUCLEOTIDE SEQUENCE [LARGE SCALE GENOMIC DNA]</scope>
    <source>
        <strain evidence="3">CGMCC 1.12397</strain>
    </source>
</reference>
<dbReference type="OrthoDB" id="313603at2157"/>
<feature type="transmembrane region" description="Helical" evidence="1">
    <location>
        <begin position="129"/>
        <end position="146"/>
    </location>
</feature>
<evidence type="ECO:0000313" key="3">
    <source>
        <dbReference type="EMBL" id="SDR14117.1"/>
    </source>
</evidence>
<keyword evidence="5" id="KW-1185">Reference proteome</keyword>
<evidence type="ECO:0008006" key="6">
    <source>
        <dbReference type="Google" id="ProtNLM"/>
    </source>
</evidence>
<evidence type="ECO:0000313" key="2">
    <source>
        <dbReference type="EMBL" id="RDI69666.1"/>
    </source>
</evidence>
<dbReference type="InterPro" id="IPR014509">
    <property type="entry name" value="YjdF-like"/>
</dbReference>
<accession>A0A1H1GLV7</accession>
<reference evidence="2 5" key="3">
    <citation type="submission" date="2018-07" db="EMBL/GenBank/DDBJ databases">
        <title>Genome sequence of extremly halophilic archaeon Halopelagius longus strain BC12-B1.</title>
        <authorList>
            <person name="Zhang X."/>
        </authorList>
    </citation>
    <scope>NUCLEOTIDE SEQUENCE [LARGE SCALE GENOMIC DNA]</scope>
    <source>
        <strain evidence="2 5">BC12-B1</strain>
    </source>
</reference>
<dbReference type="Proteomes" id="UP000199289">
    <property type="component" value="Unassembled WGS sequence"/>
</dbReference>
<feature type="transmembrane region" description="Helical" evidence="1">
    <location>
        <begin position="166"/>
        <end position="192"/>
    </location>
</feature>
<reference evidence="4" key="1">
    <citation type="submission" date="2016-10" db="EMBL/GenBank/DDBJ databases">
        <authorList>
            <person name="Varghese N."/>
            <person name="Submissions S."/>
        </authorList>
    </citation>
    <scope>NUCLEOTIDE SEQUENCE [LARGE SCALE GENOMIC DNA]</scope>
    <source>
        <strain evidence="4">CGMCC 1.12397</strain>
    </source>
</reference>
<feature type="transmembrane region" description="Helical" evidence="1">
    <location>
        <begin position="69"/>
        <end position="88"/>
    </location>
</feature>
<sequence>MAHRSGPTVTDRHEYLLTRFLQLALAGLAVFGVVRGNLGVAFNAGVSFAVSWLPAVVRREIGLRMDLHIVLLITAAATLHAIGTLGPYRNIWWWDYATHAFSSFTVTGVAYAVVVTANRHADGVSLPQPYLSVALVLFSLAAAVLWEVVEFAATKLGHAFGTQSVLVVFGVSDIVTDIVFTALGGVAVAIGGTRYFRTLARKLVARRPFS</sequence>
<evidence type="ECO:0000313" key="5">
    <source>
        <dbReference type="Proteomes" id="UP000255421"/>
    </source>
</evidence>
<gene>
    <name evidence="2" type="ORF">DWB78_18010</name>
    <name evidence="3" type="ORF">SAMN05216278_3755</name>
</gene>
<proteinExistence type="predicted"/>
<name>A0A1H1GLV7_9EURY</name>
<dbReference type="RefSeq" id="WP_092539233.1">
    <property type="nucleotide sequence ID" value="NZ_FNKQ01000006.1"/>
</dbReference>
<protein>
    <recommendedName>
        <fullName evidence="6">DUF2238 domain-containing protein</fullName>
    </recommendedName>
</protein>
<feature type="transmembrane region" description="Helical" evidence="1">
    <location>
        <begin position="100"/>
        <end position="117"/>
    </location>
</feature>
<dbReference type="AlphaFoldDB" id="A0A1H1GLV7"/>
<evidence type="ECO:0000313" key="4">
    <source>
        <dbReference type="Proteomes" id="UP000199289"/>
    </source>
</evidence>
<evidence type="ECO:0000256" key="1">
    <source>
        <dbReference type="SAM" id="Phobius"/>
    </source>
</evidence>
<dbReference type="EMBL" id="QQST01000004">
    <property type="protein sequence ID" value="RDI69666.1"/>
    <property type="molecule type" value="Genomic_DNA"/>
</dbReference>
<organism evidence="3 4">
    <name type="scientific">Halopelagius longus</name>
    <dbReference type="NCBI Taxonomy" id="1236180"/>
    <lineage>
        <taxon>Archaea</taxon>
        <taxon>Methanobacteriati</taxon>
        <taxon>Methanobacteriota</taxon>
        <taxon>Stenosarchaea group</taxon>
        <taxon>Halobacteria</taxon>
        <taxon>Halobacteriales</taxon>
        <taxon>Haloferacaceae</taxon>
    </lineage>
</organism>
<feature type="transmembrane region" description="Helical" evidence="1">
    <location>
        <begin position="16"/>
        <end position="34"/>
    </location>
</feature>
<dbReference type="EMBL" id="FNKQ01000006">
    <property type="protein sequence ID" value="SDR14117.1"/>
    <property type="molecule type" value="Genomic_DNA"/>
</dbReference>